<evidence type="ECO:0000313" key="2">
    <source>
        <dbReference type="EMBL" id="OMJ12409.1"/>
    </source>
</evidence>
<reference evidence="3" key="1">
    <citation type="submission" date="2017-01" db="EMBL/GenBank/DDBJ databases">
        <authorList>
            <person name="Wang Y."/>
            <person name="White M."/>
            <person name="Kvist S."/>
            <person name="Moncalvo J.-M."/>
        </authorList>
    </citation>
    <scope>NUCLEOTIDE SEQUENCE [LARGE SCALE GENOMIC DNA]</scope>
    <source>
        <strain evidence="3">ID-206-W2</strain>
    </source>
</reference>
<evidence type="ECO:0008006" key="4">
    <source>
        <dbReference type="Google" id="ProtNLM"/>
    </source>
</evidence>
<organism evidence="2 3">
    <name type="scientific">Smittium culicis</name>
    <dbReference type="NCBI Taxonomy" id="133412"/>
    <lineage>
        <taxon>Eukaryota</taxon>
        <taxon>Fungi</taxon>
        <taxon>Fungi incertae sedis</taxon>
        <taxon>Zoopagomycota</taxon>
        <taxon>Kickxellomycotina</taxon>
        <taxon>Harpellomycetes</taxon>
        <taxon>Harpellales</taxon>
        <taxon>Legeriomycetaceae</taxon>
        <taxon>Smittium</taxon>
    </lineage>
</organism>
<evidence type="ECO:0000313" key="3">
    <source>
        <dbReference type="Proteomes" id="UP000187429"/>
    </source>
</evidence>
<dbReference type="AlphaFoldDB" id="A0A1R1XCR0"/>
<sequence length="894" mass="102343">MSIYDNELPPNKLLNSELTKIVKPSNKNYFESNSKSHSPKKRKISKKRIPLYTNQLETSSSQITLPADEFDLIHSPKITEKSGRKLIESYEPIHFELISTKKKKRKKSINSHSHTKTDLNLSIAKKSNIPSENPSLDLSLDFSSQGPTQIDPEHIDNAIKSSLTSNTPIAENNPENSQLPYMQRINSFNDIFDSDNISLDINYIPRNYHLLDGQPERKSKVSLSSFADNFSGTTIGEELGYDSTTSRFVNDLYSSSSIEPSSSSGLANTQNSRMLPSPFISNKEASYSELKQKILANSKHSSEFGKDSILLSPKIKLNAYSKSKLVSTAQSMIDKAISTIKKTPRNFFQNKSSQLKLPNPPIRHGSLQHSKLYSSSYQLPTFPNPPTKILVKNLSKNLNNFEKRKILNSIESLDDYGGNLPFKISGLFRPIDFSKEKLASEHQLSFDHLSTQQPADKKILDNSFDQPTSNDLITKNRSELCKEQAIIYQNSTNLIPEKRKEEIKFAKGHQEITELLESKLLDRFGSLMPTKLTPISLEKPVGSAKALFNGKSLNDYYDYEEVSKKDCRKLIALLENTSQLTDLVPKELLMFLNIRVPYSKDKLHTGMWADWENIILIIAFNAILHSTTLKKRTLIEFMYFKKTTKQKPVGVMPKLTMLFKDFLPHRSQISIDRKIKNFFFPLSRSGNYDDSDDATLIQGLKNGLTVTNVSIMLGRTLSQIYYRLNLLNSKDKNRGEWSIEEKRQLKFALEKYCKKPITSHRSKFSSLLVSLIVTTRSKEDILRYYYDNVMPNLGNWDPEKDQISDYNAQIQKLLKPDNNFWNRSNFLLCTRFIRKKNIDYIHNLDWDSVESVFGNACNSNNFFSKFKNTILSIKNYKSIKLVDVLLLAEKQVKF</sequence>
<keyword evidence="3" id="KW-1185">Reference proteome</keyword>
<comment type="caution">
    <text evidence="2">The sequence shown here is derived from an EMBL/GenBank/DDBJ whole genome shotgun (WGS) entry which is preliminary data.</text>
</comment>
<dbReference type="Proteomes" id="UP000187429">
    <property type="component" value="Unassembled WGS sequence"/>
</dbReference>
<dbReference type="EMBL" id="LSSM01005558">
    <property type="protein sequence ID" value="OMJ12409.1"/>
    <property type="molecule type" value="Genomic_DNA"/>
</dbReference>
<dbReference type="OrthoDB" id="2143914at2759"/>
<proteinExistence type="predicted"/>
<accession>A0A1R1XCR0</accession>
<gene>
    <name evidence="2" type="ORF">AYI69_g9411</name>
</gene>
<feature type="region of interest" description="Disordered" evidence="1">
    <location>
        <begin position="27"/>
        <end position="48"/>
    </location>
</feature>
<feature type="compositionally biased region" description="Basic residues" evidence="1">
    <location>
        <begin position="37"/>
        <end position="48"/>
    </location>
</feature>
<name>A0A1R1XCR0_9FUNG</name>
<protein>
    <recommendedName>
        <fullName evidence="4">Myb-like domain-containing protein</fullName>
    </recommendedName>
</protein>
<evidence type="ECO:0000256" key="1">
    <source>
        <dbReference type="SAM" id="MobiDB-lite"/>
    </source>
</evidence>